<evidence type="ECO:0000313" key="2">
    <source>
        <dbReference type="Proteomes" id="UP001238496"/>
    </source>
</evidence>
<name>A0ABU0GBY1_9HYPH</name>
<dbReference type="Proteomes" id="UP001238496">
    <property type="component" value="Unassembled WGS sequence"/>
</dbReference>
<keyword evidence="2" id="KW-1185">Reference proteome</keyword>
<organism evidence="1 2">
    <name type="scientific">Peteryoungia aggregata LMG 23059</name>
    <dbReference type="NCBI Taxonomy" id="1368425"/>
    <lineage>
        <taxon>Bacteria</taxon>
        <taxon>Pseudomonadati</taxon>
        <taxon>Pseudomonadota</taxon>
        <taxon>Alphaproteobacteria</taxon>
        <taxon>Hyphomicrobiales</taxon>
        <taxon>Rhizobiaceae</taxon>
        <taxon>Peteryoungia</taxon>
    </lineage>
</organism>
<sequence>MLKEIANDSDYRAMLSAVRPFFDHEPEDGTADALEFDRLVALLEHYEALHFPVTGNGA</sequence>
<evidence type="ECO:0000313" key="1">
    <source>
        <dbReference type="EMBL" id="MDQ0422861.1"/>
    </source>
</evidence>
<dbReference type="EMBL" id="JAUSUW010000014">
    <property type="protein sequence ID" value="MDQ0422861.1"/>
    <property type="molecule type" value="Genomic_DNA"/>
</dbReference>
<reference evidence="1 2" key="1">
    <citation type="submission" date="2023-07" db="EMBL/GenBank/DDBJ databases">
        <title>Genomic Encyclopedia of Type Strains, Phase IV (KMG-IV): sequencing the most valuable type-strain genomes for metagenomic binning, comparative biology and taxonomic classification.</title>
        <authorList>
            <person name="Goeker M."/>
        </authorList>
    </citation>
    <scope>NUCLEOTIDE SEQUENCE [LARGE SCALE GENOMIC DNA]</scope>
    <source>
        <strain evidence="1 2">DSM 1111</strain>
    </source>
</reference>
<proteinExistence type="predicted"/>
<gene>
    <name evidence="1" type="ORF">J2045_003911</name>
</gene>
<accession>A0ABU0GBY1</accession>
<dbReference type="RefSeq" id="WP_307375966.1">
    <property type="nucleotide sequence ID" value="NZ_JAUSUW010000014.1"/>
</dbReference>
<protein>
    <submittedName>
        <fullName evidence="1">Antitoxin component HigA of HigAB toxin-antitoxin module</fullName>
    </submittedName>
</protein>
<comment type="caution">
    <text evidence="1">The sequence shown here is derived from an EMBL/GenBank/DDBJ whole genome shotgun (WGS) entry which is preliminary data.</text>
</comment>